<organism evidence="2 3">
    <name type="scientific">Candidatus Wildermuthbacteria bacterium RIFCSPLOWO2_02_FULL_47_9c</name>
    <dbReference type="NCBI Taxonomy" id="1802466"/>
    <lineage>
        <taxon>Bacteria</taxon>
        <taxon>Candidatus Wildermuthiibacteriota</taxon>
    </lineage>
</organism>
<protein>
    <submittedName>
        <fullName evidence="2">Uncharacterized protein</fullName>
    </submittedName>
</protein>
<keyword evidence="1" id="KW-1133">Transmembrane helix</keyword>
<evidence type="ECO:0000256" key="1">
    <source>
        <dbReference type="SAM" id="Phobius"/>
    </source>
</evidence>
<reference evidence="2 3" key="1">
    <citation type="journal article" date="2016" name="Nat. Commun.">
        <title>Thousands of microbial genomes shed light on interconnected biogeochemical processes in an aquifer system.</title>
        <authorList>
            <person name="Anantharaman K."/>
            <person name="Brown C.T."/>
            <person name="Hug L.A."/>
            <person name="Sharon I."/>
            <person name="Castelle C.J."/>
            <person name="Probst A.J."/>
            <person name="Thomas B.C."/>
            <person name="Singh A."/>
            <person name="Wilkins M.J."/>
            <person name="Karaoz U."/>
            <person name="Brodie E.L."/>
            <person name="Williams K.H."/>
            <person name="Hubbard S.S."/>
            <person name="Banfield J.F."/>
        </authorList>
    </citation>
    <scope>NUCLEOTIDE SEQUENCE [LARGE SCALE GENOMIC DNA]</scope>
</reference>
<dbReference type="AlphaFoldDB" id="A0A1G2RWB2"/>
<sequence>MLYFSNSHVSKDIIIMHLTPALLSSILITATSGGIAMILVIGEARNVGNDTVGELLLVSSAKEQSVDRERIREILRALKDGATLTLTVRDGKKEYCRILAQKGDNLFL</sequence>
<accession>A0A1G2RWB2</accession>
<evidence type="ECO:0000313" key="3">
    <source>
        <dbReference type="Proteomes" id="UP000178222"/>
    </source>
</evidence>
<feature type="transmembrane region" description="Helical" evidence="1">
    <location>
        <begin position="20"/>
        <end position="41"/>
    </location>
</feature>
<keyword evidence="1" id="KW-0472">Membrane</keyword>
<evidence type="ECO:0000313" key="2">
    <source>
        <dbReference type="EMBL" id="OHA77110.1"/>
    </source>
</evidence>
<keyword evidence="1" id="KW-0812">Transmembrane</keyword>
<proteinExistence type="predicted"/>
<dbReference type="EMBL" id="MHUL01000015">
    <property type="protein sequence ID" value="OHA77110.1"/>
    <property type="molecule type" value="Genomic_DNA"/>
</dbReference>
<dbReference type="Proteomes" id="UP000178222">
    <property type="component" value="Unassembled WGS sequence"/>
</dbReference>
<gene>
    <name evidence="2" type="ORF">A3J30_02210</name>
</gene>
<name>A0A1G2RWB2_9BACT</name>
<comment type="caution">
    <text evidence="2">The sequence shown here is derived from an EMBL/GenBank/DDBJ whole genome shotgun (WGS) entry which is preliminary data.</text>
</comment>